<sequence length="91" mass="10354">MGKWRQFPGAPCDNFNGYCDVFLKCRAVDADGPLSRLKNKFFSKEAILGYLAWIKEHWWAVLLMGVGLILLMAGKIYHSVVVVLGIESFRF</sequence>
<organism evidence="3 4">
    <name type="scientific">Porites evermanni</name>
    <dbReference type="NCBI Taxonomy" id="104178"/>
    <lineage>
        <taxon>Eukaryota</taxon>
        <taxon>Metazoa</taxon>
        <taxon>Cnidaria</taxon>
        <taxon>Anthozoa</taxon>
        <taxon>Hexacorallia</taxon>
        <taxon>Scleractinia</taxon>
        <taxon>Fungiina</taxon>
        <taxon>Poritidae</taxon>
        <taxon>Porites</taxon>
    </lineage>
</organism>
<evidence type="ECO:0000313" key="4">
    <source>
        <dbReference type="Proteomes" id="UP001159427"/>
    </source>
</evidence>
<feature type="transmembrane region" description="Helical" evidence="1">
    <location>
        <begin position="58"/>
        <end position="86"/>
    </location>
</feature>
<dbReference type="PANTHER" id="PTHR45702">
    <property type="entry name" value="ADAM10/ADAM17 METALLOPEPTIDASE FAMILY MEMBER"/>
    <property type="match status" value="1"/>
</dbReference>
<keyword evidence="4" id="KW-1185">Reference proteome</keyword>
<gene>
    <name evidence="3" type="ORF">PEVE_00042516</name>
</gene>
<evidence type="ECO:0000313" key="3">
    <source>
        <dbReference type="EMBL" id="CAH3142566.1"/>
    </source>
</evidence>
<dbReference type="EMBL" id="CALNXI010000839">
    <property type="protein sequence ID" value="CAH3142566.1"/>
    <property type="molecule type" value="Genomic_DNA"/>
</dbReference>
<evidence type="ECO:0000256" key="1">
    <source>
        <dbReference type="SAM" id="Phobius"/>
    </source>
</evidence>
<accession>A0ABN8PGX8</accession>
<reference evidence="3 4" key="1">
    <citation type="submission" date="2022-05" db="EMBL/GenBank/DDBJ databases">
        <authorList>
            <consortium name="Genoscope - CEA"/>
            <person name="William W."/>
        </authorList>
    </citation>
    <scope>NUCLEOTIDE SEQUENCE [LARGE SCALE GENOMIC DNA]</scope>
</reference>
<protein>
    <recommendedName>
        <fullName evidence="2">ADAM10 cysteine-rich domain-containing protein</fullName>
    </recommendedName>
</protein>
<feature type="domain" description="ADAM10 cysteine-rich" evidence="2">
    <location>
        <begin position="6"/>
        <end position="26"/>
    </location>
</feature>
<name>A0ABN8PGX8_9CNID</name>
<dbReference type="InterPro" id="IPR051489">
    <property type="entry name" value="ADAM_Metalloproteinase"/>
</dbReference>
<dbReference type="InterPro" id="IPR049038">
    <property type="entry name" value="ADAM10_Cys-rich"/>
</dbReference>
<dbReference type="PANTHER" id="PTHR45702:SF2">
    <property type="entry name" value="KUZBANIAN, ISOFORM A"/>
    <property type="match status" value="1"/>
</dbReference>
<keyword evidence="1" id="KW-1133">Transmembrane helix</keyword>
<keyword evidence="1" id="KW-0812">Transmembrane</keyword>
<dbReference type="Proteomes" id="UP001159427">
    <property type="component" value="Unassembled WGS sequence"/>
</dbReference>
<comment type="caution">
    <text evidence="3">The sequence shown here is derived from an EMBL/GenBank/DDBJ whole genome shotgun (WGS) entry which is preliminary data.</text>
</comment>
<dbReference type="Pfam" id="PF21299">
    <property type="entry name" value="ADAM10_Cys-rich"/>
    <property type="match status" value="1"/>
</dbReference>
<proteinExistence type="predicted"/>
<keyword evidence="1" id="KW-0472">Membrane</keyword>
<evidence type="ECO:0000259" key="2">
    <source>
        <dbReference type="Pfam" id="PF21299"/>
    </source>
</evidence>